<dbReference type="InterPro" id="IPR047042">
    <property type="entry name" value="BipA_II"/>
</dbReference>
<dbReference type="Gene3D" id="3.30.70.870">
    <property type="entry name" value="Elongation Factor G (Translational Gtpase), domain 3"/>
    <property type="match status" value="1"/>
</dbReference>
<dbReference type="GO" id="GO:0000027">
    <property type="term" value="P:ribosomal large subunit assembly"/>
    <property type="evidence" value="ECO:0007669"/>
    <property type="project" value="UniProtKB-UniRule"/>
</dbReference>
<dbReference type="InterPro" id="IPR035651">
    <property type="entry name" value="BipA_V"/>
</dbReference>
<dbReference type="CDD" id="cd01891">
    <property type="entry name" value="TypA_BipA"/>
    <property type="match status" value="1"/>
</dbReference>
<reference evidence="6" key="1">
    <citation type="submission" date="2016-10" db="EMBL/GenBank/DDBJ databases">
        <authorList>
            <person name="Varghese N."/>
            <person name="Submissions S."/>
        </authorList>
    </citation>
    <scope>NUCLEOTIDE SEQUENCE [LARGE SCALE GENOMIC DNA]</scope>
    <source>
        <strain evidence="6">IBRC-M 10761</strain>
    </source>
</reference>
<dbReference type="InterPro" id="IPR004161">
    <property type="entry name" value="EFTu-like_2"/>
</dbReference>
<dbReference type="CDD" id="cd16263">
    <property type="entry name" value="BipA_III"/>
    <property type="match status" value="1"/>
</dbReference>
<evidence type="ECO:0000256" key="1">
    <source>
        <dbReference type="ARBA" id="ARBA00023134"/>
    </source>
</evidence>
<dbReference type="STRING" id="1416801.SAMN05192553_103753"/>
<dbReference type="GO" id="GO:1990904">
    <property type="term" value="C:ribonucleoprotein complex"/>
    <property type="evidence" value="ECO:0007669"/>
    <property type="project" value="TreeGrafter"/>
</dbReference>
<evidence type="ECO:0000256" key="3">
    <source>
        <dbReference type="HAMAP-Rule" id="MF_00849"/>
    </source>
</evidence>
<dbReference type="CDD" id="cd03710">
    <property type="entry name" value="BipA_TypA_C"/>
    <property type="match status" value="1"/>
</dbReference>
<dbReference type="SUPFAM" id="SSF52540">
    <property type="entry name" value="P-loop containing nucleoside triphosphate hydrolases"/>
    <property type="match status" value="1"/>
</dbReference>
<dbReference type="Gene3D" id="2.40.50.250">
    <property type="entry name" value="bipa protein"/>
    <property type="match status" value="1"/>
</dbReference>
<dbReference type="InterPro" id="IPR005225">
    <property type="entry name" value="Small_GTP-bd"/>
</dbReference>
<dbReference type="GO" id="GO:0010467">
    <property type="term" value="P:gene expression"/>
    <property type="evidence" value="ECO:0007669"/>
    <property type="project" value="UniProtKB-ARBA"/>
</dbReference>
<dbReference type="FunFam" id="3.30.70.870:FF:000003">
    <property type="entry name" value="GTP-binding protein TypA"/>
    <property type="match status" value="1"/>
</dbReference>
<dbReference type="OrthoDB" id="9801591at2"/>
<feature type="binding site" evidence="3">
    <location>
        <begin position="127"/>
        <end position="130"/>
    </location>
    <ligand>
        <name>GTP</name>
        <dbReference type="ChEBI" id="CHEBI:37565"/>
    </ligand>
</feature>
<dbReference type="SUPFAM" id="SSF54980">
    <property type="entry name" value="EF-G C-terminal domain-like"/>
    <property type="match status" value="2"/>
</dbReference>
<dbReference type="PANTHER" id="PTHR42908">
    <property type="entry name" value="TRANSLATION ELONGATION FACTOR-RELATED"/>
    <property type="match status" value="1"/>
</dbReference>
<dbReference type="FunFam" id="3.30.70.240:FF:000002">
    <property type="entry name" value="GTP-binding protein TypA"/>
    <property type="match status" value="1"/>
</dbReference>
<gene>
    <name evidence="3" type="primary">bipA</name>
    <name evidence="5" type="ORF">SAMN05192553_103753</name>
</gene>
<dbReference type="RefSeq" id="WP_092174676.1">
    <property type="nucleotide sequence ID" value="NZ_FNZH01000003.1"/>
</dbReference>
<dbReference type="GO" id="GO:0005829">
    <property type="term" value="C:cytosol"/>
    <property type="evidence" value="ECO:0007669"/>
    <property type="project" value="TreeGrafter"/>
</dbReference>
<keyword evidence="1 3" id="KW-0342">GTP-binding</keyword>
<keyword evidence="3" id="KW-0820">tRNA-binding</keyword>
<sequence length="602" mass="67665">MQSIRNIAIIAHVDHGKTTLVDKIIHVSKIFRENQQFDDLILDNNDLERERGITILSKNVSVRYKDIKINIIDTPGHADFGGEVERVLKMADGVILLVDAFEGPMPQTRFVLGKALELGLTPIVVVNKVDKENCRPDEVHEAVFDLMFNLDATEEQLEFHTLYGSAKNNWMGPDWKNPTDSILPLLDAIVKYIPEPKIEEGTTQMQITSLDYSNFVGRIAIGRVKRGLIKEGQQYALCKADGSTKRVKVKEVHVFEGLGKVKATEVQTGDICAITGIEGFEIGDTLADLENPEPLPRISIDEPTMNMLFTINNSPFFGKEGKFVTSRHLRDRLIKETEKNLALRVEPTDSEDKFLVYGRGILHLSVLIETMRREGYELQVGQPQVIYKTIDGVKCEPIETLFVDVPETSAGKVIELATQRKGELLVMEPKGDLQHLEFKIPSRGLIGLRNNVLTATQGEAIMNHRFSAYEPFKGTIPGRINGSLISMDAGQCTAYAIDKLQDRGTFFVDPGEELYTGQVIGEHSRDNDIVVNVQKGKQLTNMRASGSDTNTRIAPARKFSLEESMEYIQKDEYLEITPKSIRMRKIHLDENERNRASKMQNA</sequence>
<comment type="function">
    <text evidence="3">A 50S ribosomal subunit assembly protein with GTPase activity, required for 50S subunit assembly at low temperatures, may also play a role in translation. Binds GTP and analogs. Binds the 70S ribosome between the 30S and 50S subunits, in a similar position as ribosome-bound EF-G; it contacts a number of ribosomal proteins, both rRNAs and the A-site tRNA.</text>
</comment>
<dbReference type="Gene3D" id="3.30.70.240">
    <property type="match status" value="1"/>
</dbReference>
<dbReference type="InterPro" id="IPR027417">
    <property type="entry name" value="P-loop_NTPase"/>
</dbReference>
<dbReference type="InterPro" id="IPR000795">
    <property type="entry name" value="T_Tr_GTP-bd_dom"/>
</dbReference>
<keyword evidence="6" id="KW-1185">Reference proteome</keyword>
<dbReference type="NCBIfam" id="TIGR00231">
    <property type="entry name" value="small_GTP"/>
    <property type="match status" value="1"/>
</dbReference>
<dbReference type="EC" id="3.6.5.-" evidence="3"/>
<dbReference type="SUPFAM" id="SSF50447">
    <property type="entry name" value="Translation proteins"/>
    <property type="match status" value="1"/>
</dbReference>
<dbReference type="Pfam" id="PF00679">
    <property type="entry name" value="EFG_C"/>
    <property type="match status" value="1"/>
</dbReference>
<evidence type="ECO:0000259" key="4">
    <source>
        <dbReference type="PROSITE" id="PS51722"/>
    </source>
</evidence>
<dbReference type="NCBIfam" id="TIGR01394">
    <property type="entry name" value="TypA_BipA"/>
    <property type="match status" value="1"/>
</dbReference>
<dbReference type="InterPro" id="IPR009000">
    <property type="entry name" value="Transl_B-barrel_sf"/>
</dbReference>
<proteinExistence type="inferred from homology"/>
<dbReference type="InterPro" id="IPR006298">
    <property type="entry name" value="BipA"/>
</dbReference>
<keyword evidence="3" id="KW-0378">Hydrolase</keyword>
<dbReference type="SMART" id="SM00838">
    <property type="entry name" value="EFG_C"/>
    <property type="match status" value="1"/>
</dbReference>
<dbReference type="Gene3D" id="2.40.30.10">
    <property type="entry name" value="Translation factors"/>
    <property type="match status" value="1"/>
</dbReference>
<dbReference type="GO" id="GO:0000049">
    <property type="term" value="F:tRNA binding"/>
    <property type="evidence" value="ECO:0007669"/>
    <property type="project" value="UniProtKB-KW"/>
</dbReference>
<dbReference type="Proteomes" id="UP000199403">
    <property type="component" value="Unassembled WGS sequence"/>
</dbReference>
<feature type="binding site" evidence="3">
    <location>
        <begin position="14"/>
        <end position="19"/>
    </location>
    <ligand>
        <name>GTP</name>
        <dbReference type="ChEBI" id="CHEBI:37565"/>
    </ligand>
</feature>
<comment type="subunit">
    <text evidence="3">Monomer.</text>
</comment>
<keyword evidence="3" id="KW-0690">Ribosome biogenesis</keyword>
<dbReference type="InterPro" id="IPR048876">
    <property type="entry name" value="BipA_C"/>
</dbReference>
<evidence type="ECO:0000256" key="2">
    <source>
        <dbReference type="ARBA" id="ARBA00048548"/>
    </source>
</evidence>
<dbReference type="FunFam" id="2.40.50.250:FF:000001">
    <property type="entry name" value="GTP-binding protein TypA"/>
    <property type="match status" value="1"/>
</dbReference>
<dbReference type="GO" id="GO:0009409">
    <property type="term" value="P:response to cold"/>
    <property type="evidence" value="ECO:0007669"/>
    <property type="project" value="UniProtKB-ARBA"/>
</dbReference>
<dbReference type="Gene3D" id="3.40.50.300">
    <property type="entry name" value="P-loop containing nucleotide triphosphate hydrolases"/>
    <property type="match status" value="1"/>
</dbReference>
<dbReference type="GO" id="GO:0003924">
    <property type="term" value="F:GTPase activity"/>
    <property type="evidence" value="ECO:0007669"/>
    <property type="project" value="UniProtKB-UniRule"/>
</dbReference>
<dbReference type="InterPro" id="IPR047043">
    <property type="entry name" value="BipA_III"/>
</dbReference>
<keyword evidence="3" id="KW-0699">rRNA-binding</keyword>
<dbReference type="InterPro" id="IPR042116">
    <property type="entry name" value="TypA/BipA_C"/>
</dbReference>
<keyword evidence="3" id="KW-0694">RNA-binding</keyword>
<protein>
    <recommendedName>
        <fullName evidence="3">Large ribosomal subunit assembly factor BipA</fullName>
        <ecNumber evidence="3">3.6.5.-</ecNumber>
    </recommendedName>
    <alternativeName>
        <fullName evidence="3">GTP-binding protein BipA</fullName>
    </alternativeName>
</protein>
<dbReference type="AlphaFoldDB" id="A0A1H6YMT5"/>
<dbReference type="PROSITE" id="PS00301">
    <property type="entry name" value="G_TR_1"/>
    <property type="match status" value="1"/>
</dbReference>
<dbReference type="Pfam" id="PF03144">
    <property type="entry name" value="GTP_EFTU_D2"/>
    <property type="match status" value="1"/>
</dbReference>
<name>A0A1H6YMT5_9BACT</name>
<dbReference type="FunFam" id="3.40.50.300:FF:000055">
    <property type="entry name" value="GTP-binding protein TypA"/>
    <property type="match status" value="1"/>
</dbReference>
<evidence type="ECO:0000313" key="5">
    <source>
        <dbReference type="EMBL" id="SEJ41144.1"/>
    </source>
</evidence>
<dbReference type="FunFam" id="2.40.30.10:FF:000016">
    <property type="entry name" value="GTP-binding protein TypA"/>
    <property type="match status" value="1"/>
</dbReference>
<feature type="domain" description="Tr-type G" evidence="4">
    <location>
        <begin position="2"/>
        <end position="197"/>
    </location>
</feature>
<comment type="catalytic activity">
    <reaction evidence="2 3">
        <text>GTP + H2O = GDP + phosphate + H(+)</text>
        <dbReference type="Rhea" id="RHEA:19669"/>
        <dbReference type="ChEBI" id="CHEBI:15377"/>
        <dbReference type="ChEBI" id="CHEBI:15378"/>
        <dbReference type="ChEBI" id="CHEBI:37565"/>
        <dbReference type="ChEBI" id="CHEBI:43474"/>
        <dbReference type="ChEBI" id="CHEBI:58189"/>
    </reaction>
</comment>
<dbReference type="InterPro" id="IPR047041">
    <property type="entry name" value="BipA_GTP-bd_dom"/>
</dbReference>
<dbReference type="PROSITE" id="PS51722">
    <property type="entry name" value="G_TR_2"/>
    <property type="match status" value="1"/>
</dbReference>
<evidence type="ECO:0000313" key="6">
    <source>
        <dbReference type="Proteomes" id="UP000199403"/>
    </source>
</evidence>
<accession>A0A1H6YMT5</accession>
<organism evidence="5 6">
    <name type="scientific">Cyclobacterium xiamenense</name>
    <dbReference type="NCBI Taxonomy" id="1297121"/>
    <lineage>
        <taxon>Bacteria</taxon>
        <taxon>Pseudomonadati</taxon>
        <taxon>Bacteroidota</taxon>
        <taxon>Cytophagia</taxon>
        <taxon>Cytophagales</taxon>
        <taxon>Cyclobacteriaceae</taxon>
        <taxon>Cyclobacterium</taxon>
    </lineage>
</organism>
<dbReference type="HAMAP" id="MF_00849">
    <property type="entry name" value="BipA"/>
    <property type="match status" value="1"/>
</dbReference>
<dbReference type="GO" id="GO:0005525">
    <property type="term" value="F:GTP binding"/>
    <property type="evidence" value="ECO:0007669"/>
    <property type="project" value="UniProtKB-UniRule"/>
</dbReference>
<dbReference type="PANTHER" id="PTHR42908:SF8">
    <property type="entry name" value="TR-TYPE G DOMAIN-CONTAINING PROTEIN"/>
    <property type="match status" value="1"/>
</dbReference>
<dbReference type="PRINTS" id="PR00315">
    <property type="entry name" value="ELONGATNFCT"/>
</dbReference>
<dbReference type="GO" id="GO:0019843">
    <property type="term" value="F:rRNA binding"/>
    <property type="evidence" value="ECO:0007669"/>
    <property type="project" value="UniProtKB-KW"/>
</dbReference>
<dbReference type="Pfam" id="PF21018">
    <property type="entry name" value="BipA_C"/>
    <property type="match status" value="1"/>
</dbReference>
<dbReference type="GO" id="GO:0043022">
    <property type="term" value="F:ribosome binding"/>
    <property type="evidence" value="ECO:0007669"/>
    <property type="project" value="UniProtKB-UniRule"/>
</dbReference>
<dbReference type="Pfam" id="PF00009">
    <property type="entry name" value="GTP_EFTU"/>
    <property type="match status" value="1"/>
</dbReference>
<dbReference type="InterPro" id="IPR035647">
    <property type="entry name" value="EFG_III/V"/>
</dbReference>
<dbReference type="InterPro" id="IPR031157">
    <property type="entry name" value="G_TR_CS"/>
</dbReference>
<comment type="similarity">
    <text evidence="3">Belongs to the TRAFAC class translation factor GTPase superfamily. Classic translation factor GTPase family. BipA subfamily.</text>
</comment>
<dbReference type="EMBL" id="FNZH01000003">
    <property type="protein sequence ID" value="SEJ41144.1"/>
    <property type="molecule type" value="Genomic_DNA"/>
</dbReference>
<dbReference type="InterPro" id="IPR000640">
    <property type="entry name" value="EFG_V-like"/>
</dbReference>
<keyword evidence="3" id="KW-0547">Nucleotide-binding</keyword>
<keyword evidence="3" id="KW-0963">Cytoplasm</keyword>
<comment type="subcellular location">
    <subcellularLocation>
        <location evidence="3">Cytoplasm</location>
    </subcellularLocation>
    <text evidence="3">Binds to ribosomes.</text>
</comment>
<dbReference type="CDD" id="cd03691">
    <property type="entry name" value="BipA_TypA_II"/>
    <property type="match status" value="1"/>
</dbReference>